<keyword evidence="24" id="KW-1185">Reference proteome</keyword>
<feature type="region of interest" description="Disordered" evidence="19">
    <location>
        <begin position="317"/>
        <end position="338"/>
    </location>
</feature>
<feature type="region of interest" description="Disordered" evidence="19">
    <location>
        <begin position="287"/>
        <end position="306"/>
    </location>
</feature>
<evidence type="ECO:0000256" key="4">
    <source>
        <dbReference type="ARBA" id="ARBA00009351"/>
    </source>
</evidence>
<feature type="region of interest" description="Disordered" evidence="19">
    <location>
        <begin position="784"/>
        <end position="837"/>
    </location>
</feature>
<feature type="compositionally biased region" description="Pro residues" evidence="19">
    <location>
        <begin position="1405"/>
        <end position="1417"/>
    </location>
</feature>
<evidence type="ECO:0000256" key="3">
    <source>
        <dbReference type="ARBA" id="ARBA00004413"/>
    </source>
</evidence>
<feature type="compositionally biased region" description="Low complexity" evidence="19">
    <location>
        <begin position="1179"/>
        <end position="1188"/>
    </location>
</feature>
<keyword evidence="11" id="KW-0677">Repeat</keyword>
<feature type="domain" description="WH2" evidence="22">
    <location>
        <begin position="1481"/>
        <end position="1500"/>
    </location>
</feature>
<evidence type="ECO:0000259" key="22">
    <source>
        <dbReference type="PROSITE" id="PS51082"/>
    </source>
</evidence>
<feature type="compositionally biased region" description="Low complexity" evidence="19">
    <location>
        <begin position="28"/>
        <end position="44"/>
    </location>
</feature>
<accession>A0A2B7ZNY3</accession>
<evidence type="ECO:0000259" key="20">
    <source>
        <dbReference type="PROSITE" id="PS50031"/>
    </source>
</evidence>
<dbReference type="SMART" id="SM00027">
    <property type="entry name" value="EH"/>
    <property type="match status" value="2"/>
</dbReference>
<dbReference type="PROSITE" id="PS50031">
    <property type="entry name" value="EH"/>
    <property type="match status" value="2"/>
</dbReference>
<feature type="compositionally biased region" description="Basic and acidic residues" evidence="19">
    <location>
        <begin position="929"/>
        <end position="946"/>
    </location>
</feature>
<dbReference type="Proteomes" id="UP000226031">
    <property type="component" value="Unassembled WGS sequence"/>
</dbReference>
<feature type="compositionally biased region" description="Polar residues" evidence="19">
    <location>
        <begin position="1232"/>
        <end position="1241"/>
    </location>
</feature>
<feature type="compositionally biased region" description="Pro residues" evidence="19">
    <location>
        <begin position="15"/>
        <end position="27"/>
    </location>
</feature>
<dbReference type="Pfam" id="PF02205">
    <property type="entry name" value="WH2"/>
    <property type="match status" value="1"/>
</dbReference>
<feature type="domain" description="EF-hand" evidence="21">
    <location>
        <begin position="482"/>
        <end position="517"/>
    </location>
</feature>
<dbReference type="InterPro" id="IPR003124">
    <property type="entry name" value="WH2_dom"/>
</dbReference>
<feature type="compositionally biased region" description="Low complexity" evidence="19">
    <location>
        <begin position="1380"/>
        <end position="1389"/>
    </location>
</feature>
<dbReference type="FunFam" id="1.10.238.10:FF:000349">
    <property type="entry name" value="Actin cytoskeleton-regulatory complex protein PAN1"/>
    <property type="match status" value="1"/>
</dbReference>
<protein>
    <recommendedName>
        <fullName evidence="6">Actin cytoskeleton-regulatory complex protein PAN1</fullName>
    </recommendedName>
    <alternativeName>
        <fullName evidence="7">Actin cytoskeleton-regulatory complex protein pan1</fullName>
    </alternativeName>
</protein>
<evidence type="ECO:0000256" key="14">
    <source>
        <dbReference type="ARBA" id="ARBA00023136"/>
    </source>
</evidence>
<evidence type="ECO:0000256" key="10">
    <source>
        <dbReference type="ARBA" id="ARBA00022583"/>
    </source>
</evidence>
<feature type="compositionally biased region" description="Basic and acidic residues" evidence="19">
    <location>
        <begin position="964"/>
        <end position="999"/>
    </location>
</feature>
<comment type="subunit">
    <text evidence="5">Component of the PAN1 actin cytoskeleton-regulatory complex.</text>
</comment>
<keyword evidence="16" id="KW-0206">Cytoskeleton</keyword>
<feature type="region of interest" description="Disordered" evidence="19">
    <location>
        <begin position="879"/>
        <end position="1515"/>
    </location>
</feature>
<evidence type="ECO:0000313" key="23">
    <source>
        <dbReference type="EMBL" id="PGH35091.1"/>
    </source>
</evidence>
<dbReference type="InterPro" id="IPR013182">
    <property type="entry name" value="DUF1720"/>
</dbReference>
<evidence type="ECO:0000256" key="7">
    <source>
        <dbReference type="ARBA" id="ARBA00020728"/>
    </source>
</evidence>
<feature type="coiled-coil region" evidence="18">
    <location>
        <begin position="661"/>
        <end position="747"/>
    </location>
</feature>
<evidence type="ECO:0000256" key="2">
    <source>
        <dbReference type="ARBA" id="ARBA00004134"/>
    </source>
</evidence>
<comment type="similarity">
    <text evidence="4">Belongs to the PAN1 family.</text>
</comment>
<feature type="compositionally biased region" description="Acidic residues" evidence="19">
    <location>
        <begin position="1390"/>
        <end position="1401"/>
    </location>
</feature>
<evidence type="ECO:0000256" key="9">
    <source>
        <dbReference type="ARBA" id="ARBA00022490"/>
    </source>
</evidence>
<comment type="subcellular location">
    <subcellularLocation>
        <location evidence="3">Cell membrane</location>
        <topology evidence="3">Peripheral membrane protein</topology>
        <orientation evidence="3">Cytoplasmic side</orientation>
    </subcellularLocation>
    <subcellularLocation>
        <location evidence="2">Cytoplasm</location>
        <location evidence="2">Cytoskeleton</location>
        <location evidence="2">Actin patch</location>
    </subcellularLocation>
    <subcellularLocation>
        <location evidence="1">Endosome membrane</location>
        <topology evidence="1">Peripheral membrane protein</topology>
        <orientation evidence="1">Cytoplasmic side</orientation>
    </subcellularLocation>
</comment>
<feature type="compositionally biased region" description="Pro residues" evidence="19">
    <location>
        <begin position="1423"/>
        <end position="1465"/>
    </location>
</feature>
<keyword evidence="8" id="KW-1003">Cell membrane</keyword>
<evidence type="ECO:0000256" key="17">
    <source>
        <dbReference type="ARBA" id="ARBA00025194"/>
    </source>
</evidence>
<dbReference type="Pfam" id="PF08226">
    <property type="entry name" value="DUF1720"/>
    <property type="match status" value="1"/>
</dbReference>
<evidence type="ECO:0000256" key="6">
    <source>
        <dbReference type="ARBA" id="ARBA00015110"/>
    </source>
</evidence>
<evidence type="ECO:0000256" key="16">
    <source>
        <dbReference type="ARBA" id="ARBA00023212"/>
    </source>
</evidence>
<dbReference type="PROSITE" id="PS50222">
    <property type="entry name" value="EF_HAND_2"/>
    <property type="match status" value="1"/>
</dbReference>
<feature type="compositionally biased region" description="Polar residues" evidence="19">
    <location>
        <begin position="1270"/>
        <end position="1287"/>
    </location>
</feature>
<evidence type="ECO:0000256" key="13">
    <source>
        <dbReference type="ARBA" id="ARBA00023054"/>
    </source>
</evidence>
<dbReference type="GO" id="GO:0005509">
    <property type="term" value="F:calcium ion binding"/>
    <property type="evidence" value="ECO:0007669"/>
    <property type="project" value="InterPro"/>
</dbReference>
<feature type="domain" description="EH" evidence="20">
    <location>
        <begin position="168"/>
        <end position="256"/>
    </location>
</feature>
<dbReference type="SMART" id="SM00054">
    <property type="entry name" value="EFh"/>
    <property type="match status" value="2"/>
</dbReference>
<evidence type="ECO:0000256" key="11">
    <source>
        <dbReference type="ARBA" id="ARBA00022737"/>
    </source>
</evidence>
<dbReference type="GO" id="GO:0005886">
    <property type="term" value="C:plasma membrane"/>
    <property type="evidence" value="ECO:0007669"/>
    <property type="project" value="UniProtKB-SubCell"/>
</dbReference>
<feature type="compositionally biased region" description="Basic and acidic residues" evidence="19">
    <location>
        <begin position="1032"/>
        <end position="1146"/>
    </location>
</feature>
<feature type="compositionally biased region" description="Basic and acidic residues" evidence="19">
    <location>
        <begin position="813"/>
        <end position="837"/>
    </location>
</feature>
<keyword evidence="10" id="KW-0254">Endocytosis</keyword>
<feature type="compositionally biased region" description="Low complexity" evidence="19">
    <location>
        <begin position="88"/>
        <end position="123"/>
    </location>
</feature>
<dbReference type="GO" id="GO:0016197">
    <property type="term" value="P:endosomal transport"/>
    <property type="evidence" value="ECO:0007669"/>
    <property type="project" value="TreeGrafter"/>
</dbReference>
<feature type="compositionally biased region" description="Low complexity" evidence="19">
    <location>
        <begin position="1203"/>
        <end position="1212"/>
    </location>
</feature>
<keyword evidence="14" id="KW-0472">Membrane</keyword>
<dbReference type="InterPro" id="IPR000261">
    <property type="entry name" value="EH_dom"/>
</dbReference>
<gene>
    <name evidence="23" type="ORF">GX50_02122</name>
</gene>
<dbReference type="GO" id="GO:0006897">
    <property type="term" value="P:endocytosis"/>
    <property type="evidence" value="ECO:0007669"/>
    <property type="project" value="UniProtKB-KW"/>
</dbReference>
<comment type="caution">
    <text evidence="23">The sequence shown here is derived from an EMBL/GenBank/DDBJ whole genome shotgun (WGS) entry which is preliminary data.</text>
</comment>
<dbReference type="Gene3D" id="1.10.238.10">
    <property type="entry name" value="EF-hand"/>
    <property type="match status" value="2"/>
</dbReference>
<dbReference type="PANTHER" id="PTHR11216:SF173">
    <property type="entry name" value="ACTIN CYTOSKELETON-REGULATORY COMPLEX PROTEIN PAN1"/>
    <property type="match status" value="1"/>
</dbReference>
<feature type="region of interest" description="Disordered" evidence="19">
    <location>
        <begin position="1"/>
        <end position="130"/>
    </location>
</feature>
<feature type="compositionally biased region" description="Low complexity" evidence="19">
    <location>
        <begin position="63"/>
        <end position="81"/>
    </location>
</feature>
<evidence type="ECO:0000259" key="21">
    <source>
        <dbReference type="PROSITE" id="PS50222"/>
    </source>
</evidence>
<dbReference type="PANTHER" id="PTHR11216">
    <property type="entry name" value="EH DOMAIN"/>
    <property type="match status" value="1"/>
</dbReference>
<dbReference type="VEuPathDB" id="FungiDB:EMCG_02408"/>
<proteinExistence type="inferred from homology"/>
<feature type="compositionally biased region" description="Polar residues" evidence="19">
    <location>
        <begin position="1166"/>
        <end position="1177"/>
    </location>
</feature>
<feature type="compositionally biased region" description="Basic and acidic residues" evidence="19">
    <location>
        <begin position="1213"/>
        <end position="1223"/>
    </location>
</feature>
<keyword evidence="13 18" id="KW-0175">Coiled coil</keyword>
<feature type="compositionally biased region" description="Basic and acidic residues" evidence="19">
    <location>
        <begin position="589"/>
        <end position="600"/>
    </location>
</feature>
<dbReference type="CDD" id="cd00052">
    <property type="entry name" value="EH"/>
    <property type="match status" value="2"/>
</dbReference>
<feature type="compositionally biased region" description="Acidic residues" evidence="19">
    <location>
        <begin position="1307"/>
        <end position="1325"/>
    </location>
</feature>
<evidence type="ECO:0000256" key="8">
    <source>
        <dbReference type="ARBA" id="ARBA00022475"/>
    </source>
</evidence>
<dbReference type="STRING" id="73230.A0A2B7ZNY3"/>
<dbReference type="InterPro" id="IPR002048">
    <property type="entry name" value="EF_hand_dom"/>
</dbReference>
<feature type="compositionally biased region" description="Low complexity" evidence="19">
    <location>
        <begin position="1000"/>
        <end position="1013"/>
    </location>
</feature>
<sequence length="1515" mass="164661">MYSNTFYGGHSSRPGQPPFGQQPPPQQQQPQQQPFPGFSQPQQQNLQPGTFMPQPTGFAGSNQMQQMQMPMQQPQPTGFPQQQPPQPQFTGFPPQSQQPSSTTTTAQQQQPPQQLSAPASMPPHQTGLTSAQIAQSFAPSATPTAPAQHASAGSKIPTMRLSFITVQDQAKFEQLFKSAVGNNQSLDGETAKDLLMRSKLPGSDLSKIWVLSDTTKSGRLLFPEFALAMYLCNLRLTGKELPSALPERIMNEVSSMVDIISFAVPDDRPAPPTQTNVPKFEAPLMQNISAPPAPQQPQPQQASNTQLLSQLTSQPTGFYNQATGLQPPTIVQPQQTGFPGQNTGLRPQQTGFMNNPQPTGYTGPRPPMPPMPTGYGSNLSPSQTGLAPLNSQPTGVPGQWGFVNAPATGLPNIEALQQRLMPQPGREGGFTTQGLSGNATIPWAVTKDEKKIYDQLFKAWDGFNKGFIGGDVAIEIMGQSGLERQDLERIWTLSDPNNRGRLNMDEFAVAMHLIYRKLNGYPVPNRLPPELIPPSTRNFNDSIGTVKSLLSQDAESRKSSGAFLQPQQTGVSYLKNHSFRGGSTSPGVSRKDATVFKNNDDAIGYRSSARRRIGGRGTPSPTPSASSGRTDDDVPVEQLKKKIREAKIMLDATDFRDQNRAEEEETLNRRDRREAESLMERIRRVQDDIDTDPKAAFRNTDSGAERRALRRQLQSYQDQLPELASNVRKVERNIADAKLELFRLKDAKAHPSTAAAIVGTGPGGAVTESDRIKARARARMQARAAELAGRPPPSTDDDGAAARRLEEETAGVKAERERNDAMTRDVEESVKEFTRSLEDSLKDVDENSTREHERRRWEEALGVEDTIRDFIYDLQRGSRTAKVRKEENAPSPRSKNRYDNASPNGETLPVRPSPPQSTGSSSSLAGLTHQERVASAKERAQRRIAERMAAAGLKPSSDGGAETILERQEREKREREERRKRAEEEDAKREQERQRRIAEEQNGPPVKAATTGKKPPPPPTRKGKAEGVGLAEVRKSGDGEKPVRVNAEHEGREQALREEQQAQEAESRRLEADARQQEEELAREREAAQARLKALEEQVKQGKIKKQEEKRRRQLAEKEAKEKESRLAAQRAEIEAAQARERELQRQLEGLDEEESSDDEGPVDITPQTSTPTQSVAFPSASTPAQRPATPPAAPFEPEPEPEVSAAASPESVKQRAAADTESRNPYFRKFSQPTDTQPPSFHTPPEQIPDPLATVETAPAPAPPKAEVQSTNPFHRLVQQQESQKSAFAASPLPGPLERKSRARPEDDEWSVAESENSSDDDDDRPAGGSAKHLASILFGTMGPPRPLSAMDEKPESKPATPVQASPIAAAPPPPPPAAVVATPPAQAVEDEEENDEDFQDAPSMPPPPPPPPPAPFTDTPPSAPPPPPPPAPSAVAPPPPPPPPPPPVGAAPGGPPPPPPPAAGAPSMFMPPKAAAPAERGALLASIQAGAGKGLRKVETKDRSAAAVSGRIV</sequence>
<dbReference type="EMBL" id="PDND01000028">
    <property type="protein sequence ID" value="PGH35091.1"/>
    <property type="molecule type" value="Genomic_DNA"/>
</dbReference>
<keyword evidence="12" id="KW-0967">Endosome</keyword>
<evidence type="ECO:0000256" key="12">
    <source>
        <dbReference type="ARBA" id="ARBA00022753"/>
    </source>
</evidence>
<evidence type="ECO:0000256" key="1">
    <source>
        <dbReference type="ARBA" id="ARBA00004125"/>
    </source>
</evidence>
<reference evidence="23 24" key="1">
    <citation type="submission" date="2017-10" db="EMBL/GenBank/DDBJ databases">
        <title>Comparative genomics in systemic dimorphic fungi from Ajellomycetaceae.</title>
        <authorList>
            <person name="Munoz J.F."/>
            <person name="Mcewen J.G."/>
            <person name="Clay O.K."/>
            <person name="Cuomo C.A."/>
        </authorList>
    </citation>
    <scope>NUCLEOTIDE SEQUENCE [LARGE SCALE GENOMIC DNA]</scope>
    <source>
        <strain evidence="23 24">UAMH4076</strain>
    </source>
</reference>
<keyword evidence="9" id="KW-0963">Cytoplasm</keyword>
<evidence type="ECO:0000256" key="18">
    <source>
        <dbReference type="SAM" id="Coils"/>
    </source>
</evidence>
<evidence type="ECO:0000256" key="5">
    <source>
        <dbReference type="ARBA" id="ARBA00011159"/>
    </source>
</evidence>
<feature type="compositionally biased region" description="Low complexity" evidence="19">
    <location>
        <begin position="1466"/>
        <end position="1480"/>
    </location>
</feature>
<name>A0A2B7ZNY3_9EURO</name>
<evidence type="ECO:0000313" key="24">
    <source>
        <dbReference type="Proteomes" id="UP000226031"/>
    </source>
</evidence>
<dbReference type="GO" id="GO:0010008">
    <property type="term" value="C:endosome membrane"/>
    <property type="evidence" value="ECO:0007669"/>
    <property type="project" value="UniProtKB-SubCell"/>
</dbReference>
<feature type="domain" description="EH" evidence="20">
    <location>
        <begin position="449"/>
        <end position="538"/>
    </location>
</feature>
<evidence type="ECO:0000256" key="19">
    <source>
        <dbReference type="SAM" id="MobiDB-lite"/>
    </source>
</evidence>
<dbReference type="GO" id="GO:0003779">
    <property type="term" value="F:actin binding"/>
    <property type="evidence" value="ECO:0007669"/>
    <property type="project" value="UniProtKB-KW"/>
</dbReference>
<feature type="region of interest" description="Disordered" evidence="19">
    <location>
        <begin position="574"/>
        <end position="636"/>
    </location>
</feature>
<comment type="function">
    <text evidence="17">Component of the PAN1 actin cytoskeleton-regulatory complex required for the internalization of endosomes during actin-coupled endocytosis. The complex links the site of endocytosis to the cell membrane-associated actin cytoskeleton. Mediates uptake of external molecules and vacuolar degradation of plasma membrane proteins. Plays a role in the proper organization of the cell membrane-associated actin cytoskeleton and promotes its destabilization.</text>
</comment>
<dbReference type="Pfam" id="PF12763">
    <property type="entry name" value="EH"/>
    <property type="match status" value="2"/>
</dbReference>
<dbReference type="SUPFAM" id="SSF47473">
    <property type="entry name" value="EF-hand"/>
    <property type="match status" value="2"/>
</dbReference>
<dbReference type="GO" id="GO:0030479">
    <property type="term" value="C:actin cortical patch"/>
    <property type="evidence" value="ECO:0007669"/>
    <property type="project" value="UniProtKB-SubCell"/>
</dbReference>
<evidence type="ECO:0000256" key="15">
    <source>
        <dbReference type="ARBA" id="ARBA00023203"/>
    </source>
</evidence>
<dbReference type="PROSITE" id="PS51082">
    <property type="entry name" value="WH2"/>
    <property type="match status" value="1"/>
</dbReference>
<organism evidence="23 24">
    <name type="scientific">[Emmonsia] crescens</name>
    <dbReference type="NCBI Taxonomy" id="73230"/>
    <lineage>
        <taxon>Eukaryota</taxon>
        <taxon>Fungi</taxon>
        <taxon>Dikarya</taxon>
        <taxon>Ascomycota</taxon>
        <taxon>Pezizomycotina</taxon>
        <taxon>Eurotiomycetes</taxon>
        <taxon>Eurotiomycetidae</taxon>
        <taxon>Onygenales</taxon>
        <taxon>Ajellomycetaceae</taxon>
        <taxon>Emergomyces</taxon>
    </lineage>
</organism>
<keyword evidence="15" id="KW-0009">Actin-binding</keyword>
<dbReference type="PRINTS" id="PR01217">
    <property type="entry name" value="PRICHEXTENSN"/>
</dbReference>
<feature type="compositionally biased region" description="Acidic residues" evidence="19">
    <location>
        <begin position="1150"/>
        <end position="1162"/>
    </location>
</feature>
<dbReference type="InterPro" id="IPR011992">
    <property type="entry name" value="EF-hand-dom_pair"/>
</dbReference>